<dbReference type="InterPro" id="IPR000014">
    <property type="entry name" value="PAS"/>
</dbReference>
<dbReference type="SUPFAM" id="SSF55785">
    <property type="entry name" value="PYP-like sensor domain (PAS domain)"/>
    <property type="match status" value="2"/>
</dbReference>
<keyword evidence="2" id="KW-1133">Transmembrane helix</keyword>
<dbReference type="OrthoDB" id="143422at2"/>
<dbReference type="Proteomes" id="UP000251889">
    <property type="component" value="Unassembled WGS sequence"/>
</dbReference>
<dbReference type="EMBL" id="QMFY01000001">
    <property type="protein sequence ID" value="RAW03449.1"/>
    <property type="molecule type" value="Genomic_DNA"/>
</dbReference>
<dbReference type="NCBIfam" id="TIGR00229">
    <property type="entry name" value="sensory_box"/>
    <property type="match status" value="1"/>
</dbReference>
<evidence type="ECO:0000256" key="1">
    <source>
        <dbReference type="SAM" id="Coils"/>
    </source>
</evidence>
<keyword evidence="6" id="KW-1185">Reference proteome</keyword>
<keyword evidence="2" id="KW-0812">Transmembrane</keyword>
<dbReference type="SMART" id="SM00065">
    <property type="entry name" value="GAF"/>
    <property type="match status" value="1"/>
</dbReference>
<dbReference type="SMART" id="SM00091">
    <property type="entry name" value="PAS"/>
    <property type="match status" value="2"/>
</dbReference>
<dbReference type="Pfam" id="PF13185">
    <property type="entry name" value="GAF_2"/>
    <property type="match status" value="1"/>
</dbReference>
<dbReference type="Pfam" id="PF13426">
    <property type="entry name" value="PAS_9"/>
    <property type="match status" value="2"/>
</dbReference>
<proteinExistence type="predicted"/>
<keyword evidence="1" id="KW-0175">Coiled coil</keyword>
<gene>
    <name evidence="5" type="ORF">DQQ10_05010</name>
</gene>
<feature type="domain" description="PAS" evidence="4">
    <location>
        <begin position="470"/>
        <end position="537"/>
    </location>
</feature>
<protein>
    <recommendedName>
        <fullName evidence="7">PAS domain-containing protein</fullName>
    </recommendedName>
</protein>
<evidence type="ECO:0000313" key="6">
    <source>
        <dbReference type="Proteomes" id="UP000251889"/>
    </source>
</evidence>
<accession>A0A364YAX3</accession>
<dbReference type="AlphaFoldDB" id="A0A364YAX3"/>
<sequence length="588" mass="67610">MKPVLFIRQTPFLRVRMIILTTLSALFAIVFIAQLSQRYGWLSLHQELPLVILIELLPLCFILYVYFITPRGAQRHESEQKHEQLITDIAQTIDKIKSGQYSREHDQTGSDVIDASLRNIYDKFRADADTERNRNWSNEGLAQFREIMGAHTSIKPMCEELIGKLIRYLGANQGGIFVENQTQELEMVACYAYERKKYLNKIILPGEGLLGQCFLERQRIYITKIPDNYINITSGLGSSNPKSILIVPLKLKDEIVGVLEIASFNPFPAYRLEFVDRVAEALAQSISSIRVSEETKGLLDNALQREGEMKSQEERMRQSMEELYVTQEDMRKMNLEMEDLFKAIDTLTATMELNQAGEITKVNERLLQTLSFTAQDLYGKLLKNFFVATDENTKNFPSLWQDIVHGRPAEKVFQVLDPQKNIKWIRIGFYPLQSLSGTQRVICFLTDISEIKSKELALDALNQNMEAFRKMLIRILNEIPLKVFLKQYNGKFFVVNDAVSRFHGFDSPEGLIGKSDFDFYAHDDAKAWLEAEHQIIASGRTEYIHEDNGRILQTVKMPFFIDPLNETGLLGFQADVTELEQLRKKSNS</sequence>
<dbReference type="Gene3D" id="3.30.450.40">
    <property type="match status" value="1"/>
</dbReference>
<dbReference type="RefSeq" id="WP_112745663.1">
    <property type="nucleotide sequence ID" value="NZ_QMFY01000001.1"/>
</dbReference>
<dbReference type="CDD" id="cd00130">
    <property type="entry name" value="PAS"/>
    <property type="match status" value="1"/>
</dbReference>
<dbReference type="InterPro" id="IPR035965">
    <property type="entry name" value="PAS-like_dom_sf"/>
</dbReference>
<dbReference type="InterPro" id="IPR029016">
    <property type="entry name" value="GAF-like_dom_sf"/>
</dbReference>
<reference evidence="5 6" key="1">
    <citation type="submission" date="2018-06" db="EMBL/GenBank/DDBJ databases">
        <title>Chryseolinea flavus sp. nov., a member of the phylum Bacteroidetes isolated from soil.</title>
        <authorList>
            <person name="Li Y."/>
            <person name="Wang J."/>
        </authorList>
    </citation>
    <scope>NUCLEOTIDE SEQUENCE [LARGE SCALE GENOMIC DNA]</scope>
    <source>
        <strain evidence="5 6">SDU1-6</strain>
    </source>
</reference>
<evidence type="ECO:0000313" key="5">
    <source>
        <dbReference type="EMBL" id="RAW03449.1"/>
    </source>
</evidence>
<feature type="domain" description="PAS" evidence="4">
    <location>
        <begin position="335"/>
        <end position="405"/>
    </location>
</feature>
<keyword evidence="2" id="KW-0472">Membrane</keyword>
<dbReference type="SUPFAM" id="SSF55781">
    <property type="entry name" value="GAF domain-like"/>
    <property type="match status" value="1"/>
</dbReference>
<feature type="coiled-coil region" evidence="1">
    <location>
        <begin position="451"/>
        <end position="478"/>
    </location>
</feature>
<evidence type="ECO:0000259" key="4">
    <source>
        <dbReference type="SMART" id="SM00091"/>
    </source>
</evidence>
<evidence type="ECO:0000259" key="3">
    <source>
        <dbReference type="SMART" id="SM00065"/>
    </source>
</evidence>
<dbReference type="Gene3D" id="3.30.450.20">
    <property type="entry name" value="PAS domain"/>
    <property type="match status" value="2"/>
</dbReference>
<name>A0A364YAX3_9BACT</name>
<feature type="domain" description="GAF" evidence="3">
    <location>
        <begin position="153"/>
        <end position="296"/>
    </location>
</feature>
<comment type="caution">
    <text evidence="5">The sequence shown here is derived from an EMBL/GenBank/DDBJ whole genome shotgun (WGS) entry which is preliminary data.</text>
</comment>
<dbReference type="InterPro" id="IPR003018">
    <property type="entry name" value="GAF"/>
</dbReference>
<evidence type="ECO:0000256" key="2">
    <source>
        <dbReference type="SAM" id="Phobius"/>
    </source>
</evidence>
<feature type="transmembrane region" description="Helical" evidence="2">
    <location>
        <begin position="12"/>
        <end position="36"/>
    </location>
</feature>
<evidence type="ECO:0008006" key="7">
    <source>
        <dbReference type="Google" id="ProtNLM"/>
    </source>
</evidence>
<organism evidence="5 6">
    <name type="scientific">Pseudochryseolinea flava</name>
    <dbReference type="NCBI Taxonomy" id="2059302"/>
    <lineage>
        <taxon>Bacteria</taxon>
        <taxon>Pseudomonadati</taxon>
        <taxon>Bacteroidota</taxon>
        <taxon>Cytophagia</taxon>
        <taxon>Cytophagales</taxon>
        <taxon>Fulvivirgaceae</taxon>
        <taxon>Pseudochryseolinea</taxon>
    </lineage>
</organism>
<feature type="transmembrane region" description="Helical" evidence="2">
    <location>
        <begin position="48"/>
        <end position="68"/>
    </location>
</feature>